<protein>
    <submittedName>
        <fullName evidence="1">Uncharacterized protein</fullName>
    </submittedName>
</protein>
<dbReference type="AlphaFoldDB" id="A0A9E2BI81"/>
<evidence type="ECO:0000313" key="1">
    <source>
        <dbReference type="EMBL" id="MBT9146028.1"/>
    </source>
</evidence>
<evidence type="ECO:0000313" key="2">
    <source>
        <dbReference type="Proteomes" id="UP000811545"/>
    </source>
</evidence>
<dbReference type="Proteomes" id="UP000811545">
    <property type="component" value="Unassembled WGS sequence"/>
</dbReference>
<sequence>MRNQVWKKIGEDDSGQAIMELIEDIEVPDVVLPEKIEIELTPGLKKEWRLAKTQAEKLTVIAKLLKLI</sequence>
<organism evidence="1 2">
    <name type="scientific">Psychracetigena formicireducens</name>
    <dbReference type="NCBI Taxonomy" id="2986056"/>
    <lineage>
        <taxon>Bacteria</taxon>
        <taxon>Bacillati</taxon>
        <taxon>Candidatus Lithacetigenota</taxon>
        <taxon>Candidatus Psychracetigena</taxon>
    </lineage>
</organism>
<reference evidence="1 2" key="1">
    <citation type="journal article" date="2021" name="bioRxiv">
        <title>Unique metabolic strategies in Hadean analogues reveal hints for primordial physiology.</title>
        <authorList>
            <person name="Nobu M.K."/>
            <person name="Nakai R."/>
            <person name="Tamazawa S."/>
            <person name="Mori H."/>
            <person name="Toyoda A."/>
            <person name="Ijiri A."/>
            <person name="Suzuki S."/>
            <person name="Kurokawa K."/>
            <person name="Kamagata Y."/>
            <person name="Tamaki H."/>
        </authorList>
    </citation>
    <scope>NUCLEOTIDE SEQUENCE [LARGE SCALE GENOMIC DNA]</scope>
    <source>
        <strain evidence="1">BS525</strain>
    </source>
</reference>
<accession>A0A9E2BI81</accession>
<gene>
    <name evidence="1" type="ORF">DDT42_01907</name>
</gene>
<comment type="caution">
    <text evidence="1">The sequence shown here is derived from an EMBL/GenBank/DDBJ whole genome shotgun (WGS) entry which is preliminary data.</text>
</comment>
<proteinExistence type="predicted"/>
<dbReference type="EMBL" id="QLTW01000277">
    <property type="protein sequence ID" value="MBT9146028.1"/>
    <property type="molecule type" value="Genomic_DNA"/>
</dbReference>
<name>A0A9E2BI81_PSYF1</name>